<sequence length="148" mass="15568">MTAPTVGKRPADLLREGRRALGVPLLWLGAVAAGWVLVAVVDPNEPGHYPTCPLLAATGLYCPGCGTMRALHDLAHRDLAGALARNPLAVLSLPVLAWAWLGWVRGRWGTPTTARASVPAWVQWAAAALVVLFGVARNLPGMTLLSPA</sequence>
<evidence type="ECO:0008006" key="4">
    <source>
        <dbReference type="Google" id="ProtNLM"/>
    </source>
</evidence>
<gene>
    <name evidence="2" type="ORF">SAMN05216199_2380</name>
</gene>
<dbReference type="EMBL" id="FOHB01000004">
    <property type="protein sequence ID" value="SES21868.1"/>
    <property type="molecule type" value="Genomic_DNA"/>
</dbReference>
<keyword evidence="1" id="KW-0472">Membrane</keyword>
<feature type="transmembrane region" description="Helical" evidence="1">
    <location>
        <begin position="83"/>
        <end position="101"/>
    </location>
</feature>
<accession>A0A1H9VJZ8</accession>
<dbReference type="RefSeq" id="WP_245735752.1">
    <property type="nucleotide sequence ID" value="NZ_FOHB01000004.1"/>
</dbReference>
<proteinExistence type="predicted"/>
<organism evidence="2 3">
    <name type="scientific">Pedococcus cremeus</name>
    <dbReference type="NCBI Taxonomy" id="587636"/>
    <lineage>
        <taxon>Bacteria</taxon>
        <taxon>Bacillati</taxon>
        <taxon>Actinomycetota</taxon>
        <taxon>Actinomycetes</taxon>
        <taxon>Micrococcales</taxon>
        <taxon>Intrasporangiaceae</taxon>
        <taxon>Pedococcus</taxon>
    </lineage>
</organism>
<dbReference type="STRING" id="587636.SAMN05216199_2380"/>
<evidence type="ECO:0000256" key="1">
    <source>
        <dbReference type="SAM" id="Phobius"/>
    </source>
</evidence>
<evidence type="ECO:0000313" key="2">
    <source>
        <dbReference type="EMBL" id="SES21868.1"/>
    </source>
</evidence>
<dbReference type="AlphaFoldDB" id="A0A1H9VJZ8"/>
<name>A0A1H9VJZ8_9MICO</name>
<dbReference type="Proteomes" id="UP000199019">
    <property type="component" value="Unassembled WGS sequence"/>
</dbReference>
<keyword evidence="1" id="KW-0812">Transmembrane</keyword>
<dbReference type="InterPro" id="IPR021215">
    <property type="entry name" value="DUF2752"/>
</dbReference>
<dbReference type="Pfam" id="PF10825">
    <property type="entry name" value="DUF2752"/>
    <property type="match status" value="1"/>
</dbReference>
<feature type="transmembrane region" description="Helical" evidence="1">
    <location>
        <begin position="121"/>
        <end position="139"/>
    </location>
</feature>
<protein>
    <recommendedName>
        <fullName evidence="4">DUF2752 domain-containing protein</fullName>
    </recommendedName>
</protein>
<keyword evidence="1" id="KW-1133">Transmembrane helix</keyword>
<evidence type="ECO:0000313" key="3">
    <source>
        <dbReference type="Proteomes" id="UP000199019"/>
    </source>
</evidence>
<keyword evidence="3" id="KW-1185">Reference proteome</keyword>
<reference evidence="3" key="1">
    <citation type="submission" date="2016-10" db="EMBL/GenBank/DDBJ databases">
        <authorList>
            <person name="Varghese N."/>
            <person name="Submissions S."/>
        </authorList>
    </citation>
    <scope>NUCLEOTIDE SEQUENCE [LARGE SCALE GENOMIC DNA]</scope>
    <source>
        <strain evidence="3">CGMCC 1.6963</strain>
    </source>
</reference>
<feature type="transmembrane region" description="Helical" evidence="1">
    <location>
        <begin position="21"/>
        <end position="41"/>
    </location>
</feature>